<evidence type="ECO:0000259" key="9">
    <source>
        <dbReference type="PROSITE" id="PS51464"/>
    </source>
</evidence>
<keyword evidence="5" id="KW-0808">Transferase</keyword>
<comment type="catalytic activity">
    <reaction evidence="1">
        <text>D-fructose 6-phosphate + L-glutamine = D-glucosamine 6-phosphate + L-glutamate</text>
        <dbReference type="Rhea" id="RHEA:13237"/>
        <dbReference type="ChEBI" id="CHEBI:29985"/>
        <dbReference type="ChEBI" id="CHEBI:58359"/>
        <dbReference type="ChEBI" id="CHEBI:58725"/>
        <dbReference type="ChEBI" id="CHEBI:61527"/>
        <dbReference type="EC" id="2.6.1.16"/>
    </reaction>
</comment>
<feature type="domain" description="SIS" evidence="9">
    <location>
        <begin position="463"/>
        <end position="607"/>
    </location>
</feature>
<evidence type="ECO:0000256" key="5">
    <source>
        <dbReference type="ARBA" id="ARBA00022679"/>
    </source>
</evidence>
<dbReference type="PROSITE" id="PS51464">
    <property type="entry name" value="SIS"/>
    <property type="match status" value="2"/>
</dbReference>
<dbReference type="Pfam" id="PF01380">
    <property type="entry name" value="SIS"/>
    <property type="match status" value="2"/>
</dbReference>
<dbReference type="PANTHER" id="PTHR10937">
    <property type="entry name" value="GLUCOSAMINE--FRUCTOSE-6-PHOSPHATE AMINOTRANSFERASE, ISOMERIZING"/>
    <property type="match status" value="1"/>
</dbReference>
<organism evidence="10 11">
    <name type="scientific">Aerophobetes bacterium</name>
    <dbReference type="NCBI Taxonomy" id="2030807"/>
    <lineage>
        <taxon>Bacteria</taxon>
        <taxon>Candidatus Aerophobota</taxon>
    </lineage>
</organism>
<dbReference type="CDD" id="cd00714">
    <property type="entry name" value="GFAT"/>
    <property type="match status" value="1"/>
</dbReference>
<keyword evidence="6" id="KW-0677">Repeat</keyword>
<evidence type="ECO:0000313" key="10">
    <source>
        <dbReference type="EMBL" id="PCI77287.1"/>
    </source>
</evidence>
<dbReference type="FunFam" id="3.40.50.10490:FF:000001">
    <property type="entry name" value="Glutamine--fructose-6-phosphate aminotransferase [isomerizing]"/>
    <property type="match status" value="1"/>
</dbReference>
<dbReference type="GO" id="GO:0006002">
    <property type="term" value="P:fructose 6-phosphate metabolic process"/>
    <property type="evidence" value="ECO:0007669"/>
    <property type="project" value="TreeGrafter"/>
</dbReference>
<dbReference type="SUPFAM" id="SSF53697">
    <property type="entry name" value="SIS domain"/>
    <property type="match status" value="1"/>
</dbReference>
<evidence type="ECO:0000259" key="8">
    <source>
        <dbReference type="PROSITE" id="PS51278"/>
    </source>
</evidence>
<dbReference type="AlphaFoldDB" id="A0A2A4X5G9"/>
<keyword evidence="4" id="KW-0032">Aminotransferase</keyword>
<dbReference type="NCBIfam" id="NF001484">
    <property type="entry name" value="PRK00331.1"/>
    <property type="match status" value="1"/>
</dbReference>
<feature type="domain" description="SIS" evidence="9">
    <location>
        <begin position="294"/>
        <end position="433"/>
    </location>
</feature>
<dbReference type="InterPro" id="IPR029055">
    <property type="entry name" value="Ntn_hydrolases_N"/>
</dbReference>
<dbReference type="Gene3D" id="3.60.20.10">
    <property type="entry name" value="Glutamine Phosphoribosylpyrophosphate, subunit 1, domain 1"/>
    <property type="match status" value="1"/>
</dbReference>
<evidence type="ECO:0000256" key="6">
    <source>
        <dbReference type="ARBA" id="ARBA00022737"/>
    </source>
</evidence>
<name>A0A2A4X5G9_UNCAE</name>
<dbReference type="GO" id="GO:0006047">
    <property type="term" value="P:UDP-N-acetylglucosamine metabolic process"/>
    <property type="evidence" value="ECO:0007669"/>
    <property type="project" value="TreeGrafter"/>
</dbReference>
<dbReference type="PROSITE" id="PS51278">
    <property type="entry name" value="GATASE_TYPE_2"/>
    <property type="match status" value="1"/>
</dbReference>
<sequence length="617" mass="68615">MCGLFCYVGDEERQDINALDVCIKGLERLEYRGYDSSGIAGIIDGKIKACKRVGKIYKLKQALTKENWPLTSAIAHTRWATHGEPTILNTHPHVDHKQSLALVHNGIIENHHKIRKQLISEGIAFKSETDSEVIAQLISYLYDGDIVKTMGKVLSQIEGSLALAVIHVDYPGQIITCARDNPLVVGMDIATGSLYISSDIHAFDKKQLGVLYLKDNEIAIIKKGHIQIFDKDGLPTNKTMQTMAIGHTDSSKKDFEHYMLKEIYDQPSTIKKALEGRLNKTRATAHFDTLPPSLVKSFKNINKIVILGCGSSYHAALIAKYQLGIMAKVDVDVEVASEFRYSPHVLDKKTVVIALSQSGETADTLGAMKKAQSQNLPVIGITNHSQSVMARDADFCIDLRAGSEISVCSTKAFTSQLMSLSLFALMLSCERETLSKKERLNFIKHLEQLEEKSKHILLNSKEIRDLAYKHHLIKDFFFLGRQSMFPAALEGALKLKEITYLSASGYPSGEMKHGPIALVSPTLLTLGLMGHEATYDKMLSNLMEIKSRLGPIVVFTSHVDEELRSITPDIYTLPKTHDCLAPILYALPCQLFAYFMAKKLGRDIDKPRNLAKSVTVE</sequence>
<dbReference type="CDD" id="cd05008">
    <property type="entry name" value="SIS_GlmS_GlmD_1"/>
    <property type="match status" value="1"/>
</dbReference>
<dbReference type="GO" id="GO:0097367">
    <property type="term" value="F:carbohydrate derivative binding"/>
    <property type="evidence" value="ECO:0007669"/>
    <property type="project" value="InterPro"/>
</dbReference>
<protein>
    <recommendedName>
        <fullName evidence="3">Glutamine--fructose-6-phosphate aminotransferase [isomerizing]</fullName>
        <ecNumber evidence="2">2.6.1.16</ecNumber>
    </recommendedName>
</protein>
<dbReference type="SUPFAM" id="SSF56235">
    <property type="entry name" value="N-terminal nucleophile aminohydrolases (Ntn hydrolases)"/>
    <property type="match status" value="1"/>
</dbReference>
<gene>
    <name evidence="10" type="primary">glmS</name>
    <name evidence="10" type="ORF">COB21_03250</name>
</gene>
<reference evidence="11" key="1">
    <citation type="submission" date="2017-08" db="EMBL/GenBank/DDBJ databases">
        <title>A dynamic microbial community with high functional redundancy inhabits the cold, oxic subseafloor aquifer.</title>
        <authorList>
            <person name="Tully B.J."/>
            <person name="Wheat C.G."/>
            <person name="Glazer B.T."/>
            <person name="Huber J.A."/>
        </authorList>
    </citation>
    <scope>NUCLEOTIDE SEQUENCE [LARGE SCALE GENOMIC DNA]</scope>
</reference>
<dbReference type="Gene3D" id="3.40.50.10490">
    <property type="entry name" value="Glucose-6-phosphate isomerase like protein, domain 1"/>
    <property type="match status" value="2"/>
</dbReference>
<dbReference type="InterPro" id="IPR001347">
    <property type="entry name" value="SIS_dom"/>
</dbReference>
<feature type="domain" description="Glutamine amidotransferase type-2" evidence="8">
    <location>
        <begin position="2"/>
        <end position="232"/>
    </location>
</feature>
<evidence type="ECO:0000313" key="11">
    <source>
        <dbReference type="Proteomes" id="UP000218775"/>
    </source>
</evidence>
<keyword evidence="7" id="KW-0315">Glutamine amidotransferase</keyword>
<dbReference type="InterPro" id="IPR035466">
    <property type="entry name" value="GlmS/AgaS_SIS"/>
</dbReference>
<dbReference type="EC" id="2.6.1.16" evidence="2"/>
<dbReference type="InterPro" id="IPR046348">
    <property type="entry name" value="SIS_dom_sf"/>
</dbReference>
<evidence type="ECO:0000256" key="1">
    <source>
        <dbReference type="ARBA" id="ARBA00001031"/>
    </source>
</evidence>
<dbReference type="GO" id="GO:0004360">
    <property type="term" value="F:glutamine-fructose-6-phosphate transaminase (isomerizing) activity"/>
    <property type="evidence" value="ECO:0007669"/>
    <property type="project" value="UniProtKB-EC"/>
</dbReference>
<dbReference type="Pfam" id="PF13522">
    <property type="entry name" value="GATase_6"/>
    <property type="match status" value="1"/>
</dbReference>
<dbReference type="GO" id="GO:0006487">
    <property type="term" value="P:protein N-linked glycosylation"/>
    <property type="evidence" value="ECO:0007669"/>
    <property type="project" value="TreeGrafter"/>
</dbReference>
<dbReference type="Proteomes" id="UP000218775">
    <property type="component" value="Unassembled WGS sequence"/>
</dbReference>
<dbReference type="InterPro" id="IPR035490">
    <property type="entry name" value="GlmS/FrlB_SIS"/>
</dbReference>
<dbReference type="CDD" id="cd05009">
    <property type="entry name" value="SIS_GlmS_GlmD_2"/>
    <property type="match status" value="1"/>
</dbReference>
<dbReference type="NCBIfam" id="TIGR01135">
    <property type="entry name" value="glmS"/>
    <property type="match status" value="1"/>
</dbReference>
<evidence type="ECO:0000256" key="4">
    <source>
        <dbReference type="ARBA" id="ARBA00022576"/>
    </source>
</evidence>
<dbReference type="InterPro" id="IPR005855">
    <property type="entry name" value="GFAT"/>
</dbReference>
<dbReference type="InterPro" id="IPR017932">
    <property type="entry name" value="GATase_2_dom"/>
</dbReference>
<comment type="caution">
    <text evidence="10">The sequence shown here is derived from an EMBL/GenBank/DDBJ whole genome shotgun (WGS) entry which is preliminary data.</text>
</comment>
<evidence type="ECO:0000256" key="3">
    <source>
        <dbReference type="ARBA" id="ARBA00016090"/>
    </source>
</evidence>
<dbReference type="EMBL" id="NVUK01000018">
    <property type="protein sequence ID" value="PCI77287.1"/>
    <property type="molecule type" value="Genomic_DNA"/>
</dbReference>
<evidence type="ECO:0000256" key="2">
    <source>
        <dbReference type="ARBA" id="ARBA00012916"/>
    </source>
</evidence>
<dbReference type="InterPro" id="IPR047084">
    <property type="entry name" value="GFAT_N"/>
</dbReference>
<accession>A0A2A4X5G9</accession>
<proteinExistence type="predicted"/>
<dbReference type="PANTHER" id="PTHR10937:SF0">
    <property type="entry name" value="GLUTAMINE--FRUCTOSE-6-PHOSPHATE TRANSAMINASE (ISOMERIZING)"/>
    <property type="match status" value="1"/>
</dbReference>
<evidence type="ECO:0000256" key="7">
    <source>
        <dbReference type="ARBA" id="ARBA00022962"/>
    </source>
</evidence>